<dbReference type="KEGG" id="doa:AXF15_06945"/>
<feature type="domain" description="Helicase C-terminal" evidence="6">
    <location>
        <begin position="203"/>
        <end position="367"/>
    </location>
</feature>
<dbReference type="CDD" id="cd18791">
    <property type="entry name" value="SF2_C_RHA"/>
    <property type="match status" value="1"/>
</dbReference>
<dbReference type="InterPro" id="IPR011545">
    <property type="entry name" value="DEAD/DEAH_box_helicase_dom"/>
</dbReference>
<sequence length="802" mass="87303">MPASLPIDALLPGLTEFLHAGVSCVIDAPPGSGKTTRVPLALMDAPWLGGRKILMLEPRRLAARSAARHMAGLLREKTGGRIGYRTRLDTRVSKETRVEVVTEGVLTRMLLHDPELSGYGCVIFDEFHERGLHGDLGLTLCLDVRPLRPDMRLIVMSATLDMPLVRRLLGDCPMFSCPGYPCPVETKYLRLPGASLEERMARAIRHALETETGDILAFLPGAGEIRRTEELLGAPGPGVAVHPLFGALSTAGQDAAIAPAPPGTRKVVLSTSIAETSLTIEGVRVVVDSGLARQPRFDPGSGMTRLVTEPASLASIAQRRGRAGRTRPGVCMRVWDRTDETSRKPYPPPEILDADLAPLALDLALWGTPNPGQLLWPTPPPPGNFRSAVRLLQRLGAVDGAGRATAHGRELARLPVHPRLGNMLLAAREHGQASTAAHLAALLSDPATRHADLRDALAAPPASLRQAGDQLLRLLDAPASAIRPEAAGRLTALAYPDRIARRQEDGSYRLANGRKAAWPGPTPQSGCPFLAVAQVDGQADCATIRQAAPLSAEELEELYGREMEEADSVFFDPARERAVAVRRRMFWDLCVAEESLEADSTELTRVLLEHTRLEQLPWDRESRNLRDRVNFLRGLAPGDWPDFSDGPLQRDLPDWLGPFVPGARARTDLSRAPLGEALKNLLGWHRLGELDRLAPVRVTVPSGAERAIDYSPDSGPILPVKLQEMFGCAAPPTLADGRHVLTLHLLSPAGRPLHITRDLPSFWKNGYPLVRAEMRGRYPKHPWPEDPLMALPTARTKKKLAT</sequence>
<organism evidence="7 8">
    <name type="scientific">Desulfomicrobium orale DSM 12838</name>
    <dbReference type="NCBI Taxonomy" id="888061"/>
    <lineage>
        <taxon>Bacteria</taxon>
        <taxon>Pseudomonadati</taxon>
        <taxon>Thermodesulfobacteriota</taxon>
        <taxon>Desulfovibrionia</taxon>
        <taxon>Desulfovibrionales</taxon>
        <taxon>Desulfomicrobiaceae</taxon>
        <taxon>Desulfomicrobium</taxon>
    </lineage>
</organism>
<dbReference type="Pfam" id="PF00271">
    <property type="entry name" value="Helicase_C"/>
    <property type="match status" value="1"/>
</dbReference>
<keyword evidence="4" id="KW-0067">ATP-binding</keyword>
<dbReference type="GO" id="GO:0016787">
    <property type="term" value="F:hydrolase activity"/>
    <property type="evidence" value="ECO:0007669"/>
    <property type="project" value="UniProtKB-KW"/>
</dbReference>
<dbReference type="InterPro" id="IPR001650">
    <property type="entry name" value="Helicase_C-like"/>
</dbReference>
<dbReference type="InterPro" id="IPR013689">
    <property type="entry name" value="RNA_helicase_ATP-dep_HrpB_C"/>
</dbReference>
<dbReference type="Pfam" id="PF08482">
    <property type="entry name" value="HrpB_C"/>
    <property type="match status" value="1"/>
</dbReference>
<dbReference type="PANTHER" id="PTHR43519:SF1">
    <property type="entry name" value="ATP-DEPENDENT RNA HELICASE HRPB"/>
    <property type="match status" value="1"/>
</dbReference>
<evidence type="ECO:0000259" key="5">
    <source>
        <dbReference type="PROSITE" id="PS51192"/>
    </source>
</evidence>
<dbReference type="PROSITE" id="PS51194">
    <property type="entry name" value="HELICASE_CTER"/>
    <property type="match status" value="1"/>
</dbReference>
<dbReference type="InterPro" id="IPR010225">
    <property type="entry name" value="HrpB"/>
</dbReference>
<proteinExistence type="predicted"/>
<dbReference type="SMART" id="SM00847">
    <property type="entry name" value="HA2"/>
    <property type="match status" value="1"/>
</dbReference>
<accession>A0A0X8JQ19</accession>
<dbReference type="GO" id="GO:0004386">
    <property type="term" value="F:helicase activity"/>
    <property type="evidence" value="ECO:0007669"/>
    <property type="project" value="UniProtKB-KW"/>
</dbReference>
<dbReference type="InterPro" id="IPR027417">
    <property type="entry name" value="P-loop_NTPase"/>
</dbReference>
<dbReference type="RefSeq" id="WP_066605203.1">
    <property type="nucleotide sequence ID" value="NZ_CP014230.1"/>
</dbReference>
<dbReference type="InterPro" id="IPR049614">
    <property type="entry name" value="HrpB_DEXH"/>
</dbReference>
<dbReference type="PANTHER" id="PTHR43519">
    <property type="entry name" value="ATP-DEPENDENT RNA HELICASE HRPB"/>
    <property type="match status" value="1"/>
</dbReference>
<dbReference type="EMBL" id="CP014230">
    <property type="protein sequence ID" value="AMD92867.1"/>
    <property type="molecule type" value="Genomic_DNA"/>
</dbReference>
<evidence type="ECO:0000256" key="3">
    <source>
        <dbReference type="ARBA" id="ARBA00022806"/>
    </source>
</evidence>
<dbReference type="NCBIfam" id="TIGR01970">
    <property type="entry name" value="DEAH_box_HrpB"/>
    <property type="match status" value="1"/>
</dbReference>
<gene>
    <name evidence="7" type="ORF">AXF15_06945</name>
</gene>
<dbReference type="InterPro" id="IPR014001">
    <property type="entry name" value="Helicase_ATP-bd"/>
</dbReference>
<feature type="domain" description="Helicase ATP-binding" evidence="5">
    <location>
        <begin position="15"/>
        <end position="178"/>
    </location>
</feature>
<evidence type="ECO:0000256" key="1">
    <source>
        <dbReference type="ARBA" id="ARBA00022741"/>
    </source>
</evidence>
<dbReference type="PIRSF" id="PIRSF005496">
    <property type="entry name" value="ATP_hel_hrpB"/>
    <property type="match status" value="1"/>
</dbReference>
<dbReference type="FunFam" id="3.40.50.300:FF:002125">
    <property type="entry name" value="ATP-dependent helicase HrpB"/>
    <property type="match status" value="1"/>
</dbReference>
<reference evidence="8" key="1">
    <citation type="submission" date="2016-02" db="EMBL/GenBank/DDBJ databases">
        <authorList>
            <person name="Holder M.E."/>
            <person name="Ajami N.J."/>
            <person name="Petrosino J.F."/>
        </authorList>
    </citation>
    <scope>NUCLEOTIDE SEQUENCE [LARGE SCALE GENOMIC DNA]</scope>
    <source>
        <strain evidence="8">DSM 12838</strain>
    </source>
</reference>
<dbReference type="SMART" id="SM00490">
    <property type="entry name" value="HELICc"/>
    <property type="match status" value="1"/>
</dbReference>
<dbReference type="OrthoDB" id="9805617at2"/>
<evidence type="ECO:0000313" key="8">
    <source>
        <dbReference type="Proteomes" id="UP000063964"/>
    </source>
</evidence>
<dbReference type="CDD" id="cd17990">
    <property type="entry name" value="DEXHc_HrpB"/>
    <property type="match status" value="1"/>
</dbReference>
<protein>
    <recommendedName>
        <fullName evidence="9">ATP-dependent helicase</fullName>
    </recommendedName>
</protein>
<dbReference type="STRING" id="888061.AXF15_06945"/>
<name>A0A0X8JQ19_9BACT</name>
<dbReference type="Gene3D" id="1.20.120.1080">
    <property type="match status" value="1"/>
</dbReference>
<dbReference type="SMART" id="SM00487">
    <property type="entry name" value="DEXDc"/>
    <property type="match status" value="1"/>
</dbReference>
<evidence type="ECO:0000313" key="7">
    <source>
        <dbReference type="EMBL" id="AMD92867.1"/>
    </source>
</evidence>
<dbReference type="SUPFAM" id="SSF52540">
    <property type="entry name" value="P-loop containing nucleoside triphosphate hydrolases"/>
    <property type="match status" value="1"/>
</dbReference>
<dbReference type="PROSITE" id="PS51192">
    <property type="entry name" value="HELICASE_ATP_BIND_1"/>
    <property type="match status" value="1"/>
</dbReference>
<dbReference type="Proteomes" id="UP000063964">
    <property type="component" value="Chromosome"/>
</dbReference>
<evidence type="ECO:0008006" key="9">
    <source>
        <dbReference type="Google" id="ProtNLM"/>
    </source>
</evidence>
<keyword evidence="2" id="KW-0378">Hydrolase</keyword>
<dbReference type="GO" id="GO:0003676">
    <property type="term" value="F:nucleic acid binding"/>
    <property type="evidence" value="ECO:0007669"/>
    <property type="project" value="InterPro"/>
</dbReference>
<dbReference type="Gene3D" id="3.40.50.300">
    <property type="entry name" value="P-loop containing nucleotide triphosphate hydrolases"/>
    <property type="match status" value="2"/>
</dbReference>
<evidence type="ECO:0000256" key="2">
    <source>
        <dbReference type="ARBA" id="ARBA00022801"/>
    </source>
</evidence>
<dbReference type="Pfam" id="PF00270">
    <property type="entry name" value="DEAD"/>
    <property type="match status" value="1"/>
</dbReference>
<keyword evidence="8" id="KW-1185">Reference proteome</keyword>
<keyword evidence="1" id="KW-0547">Nucleotide-binding</keyword>
<dbReference type="AlphaFoldDB" id="A0A0X8JQ19"/>
<dbReference type="InterPro" id="IPR007502">
    <property type="entry name" value="Helicase-assoc_dom"/>
</dbReference>
<keyword evidence="3" id="KW-0347">Helicase</keyword>
<evidence type="ECO:0000256" key="4">
    <source>
        <dbReference type="ARBA" id="ARBA00022840"/>
    </source>
</evidence>
<evidence type="ECO:0000259" key="6">
    <source>
        <dbReference type="PROSITE" id="PS51194"/>
    </source>
</evidence>
<dbReference type="GO" id="GO:0005524">
    <property type="term" value="F:ATP binding"/>
    <property type="evidence" value="ECO:0007669"/>
    <property type="project" value="UniProtKB-KW"/>
</dbReference>